<gene>
    <name evidence="10" type="ORF">N5923_24390</name>
</gene>
<keyword evidence="11" id="KW-1185">Reference proteome</keyword>
<dbReference type="GO" id="GO:0055085">
    <property type="term" value="P:transmembrane transport"/>
    <property type="evidence" value="ECO:0007669"/>
    <property type="project" value="InterPro"/>
</dbReference>
<keyword evidence="7 8" id="KW-0472">Membrane</keyword>
<comment type="similarity">
    <text evidence="8">Belongs to the binding-protein-dependent transport system permease family.</text>
</comment>
<evidence type="ECO:0000256" key="8">
    <source>
        <dbReference type="RuleBase" id="RU363032"/>
    </source>
</evidence>
<dbReference type="EMBL" id="JAODIM010000043">
    <property type="protein sequence ID" value="MCU5780638.1"/>
    <property type="molecule type" value="Genomic_DNA"/>
</dbReference>
<dbReference type="PANTHER" id="PTHR30151:SF0">
    <property type="entry name" value="ABC TRANSPORTER PERMEASE PROTEIN MJ0413-RELATED"/>
    <property type="match status" value="1"/>
</dbReference>
<keyword evidence="3" id="KW-1003">Cell membrane</keyword>
<dbReference type="GO" id="GO:0005886">
    <property type="term" value="C:plasma membrane"/>
    <property type="evidence" value="ECO:0007669"/>
    <property type="project" value="UniProtKB-SubCell"/>
</dbReference>
<dbReference type="InterPro" id="IPR000515">
    <property type="entry name" value="MetI-like"/>
</dbReference>
<sequence>MSSLKLEGAGPPSKPRRRRWSLMTIGKAPTQSQFLTIAIIVFVVLIGSWWLATRSGAIPPLFLPGLDRVWQRMLALAVNGTLWSDVQSSLYRIVIAFAISSLMAIVIGVLAGCYGLFKAIVEPLVDFIRYMPVVAFVPLTILWTGTDDFQKFLVIWIGTFFQQVLMMIDAVKRVPIDFIGLGRTLGMPDRKILFRIVLPAAFPAIWDALRISLGWAWTWLVLAELVASTSGLGYRIVVSQRYFQTDTIIGYILLLGLLGLITDQLMRAAERVLFRYNRRRS</sequence>
<evidence type="ECO:0000256" key="3">
    <source>
        <dbReference type="ARBA" id="ARBA00022475"/>
    </source>
</evidence>
<comment type="caution">
    <text evidence="10">The sequence shown here is derived from an EMBL/GenBank/DDBJ whole genome shotgun (WGS) entry which is preliminary data.</text>
</comment>
<keyword evidence="4" id="KW-0997">Cell inner membrane</keyword>
<dbReference type="SUPFAM" id="SSF161098">
    <property type="entry name" value="MetI-like"/>
    <property type="match status" value="1"/>
</dbReference>
<feature type="transmembrane region" description="Helical" evidence="8">
    <location>
        <begin position="127"/>
        <end position="146"/>
    </location>
</feature>
<feature type="transmembrane region" description="Helical" evidence="8">
    <location>
        <begin position="192"/>
        <end position="209"/>
    </location>
</feature>
<dbReference type="AlphaFoldDB" id="A0A9J6PVG0"/>
<dbReference type="Proteomes" id="UP001064262">
    <property type="component" value="Unassembled WGS sequence"/>
</dbReference>
<feature type="transmembrane region" description="Helical" evidence="8">
    <location>
        <begin position="90"/>
        <end position="115"/>
    </location>
</feature>
<evidence type="ECO:0000256" key="6">
    <source>
        <dbReference type="ARBA" id="ARBA00022989"/>
    </source>
</evidence>
<evidence type="ECO:0000256" key="4">
    <source>
        <dbReference type="ARBA" id="ARBA00022519"/>
    </source>
</evidence>
<name>A0A9J6PVG0_9GAMM</name>
<evidence type="ECO:0000256" key="5">
    <source>
        <dbReference type="ARBA" id="ARBA00022692"/>
    </source>
</evidence>
<evidence type="ECO:0000313" key="10">
    <source>
        <dbReference type="EMBL" id="MCU5780638.1"/>
    </source>
</evidence>
<feature type="transmembrane region" description="Helical" evidence="8">
    <location>
        <begin position="248"/>
        <end position="266"/>
    </location>
</feature>
<feature type="domain" description="ABC transmembrane type-1" evidence="9">
    <location>
        <begin position="86"/>
        <end position="266"/>
    </location>
</feature>
<dbReference type="InterPro" id="IPR035906">
    <property type="entry name" value="MetI-like_sf"/>
</dbReference>
<keyword evidence="5 8" id="KW-0812">Transmembrane</keyword>
<dbReference type="PANTHER" id="PTHR30151">
    <property type="entry name" value="ALKANE SULFONATE ABC TRANSPORTER-RELATED, MEMBRANE SUBUNIT"/>
    <property type="match status" value="1"/>
</dbReference>
<accession>A0A9J6PVG0</accession>
<comment type="subcellular location">
    <subcellularLocation>
        <location evidence="1">Cell inner membrane</location>
        <topology evidence="1">Multi-pass membrane protein</topology>
    </subcellularLocation>
    <subcellularLocation>
        <location evidence="8">Cell membrane</location>
        <topology evidence="8">Multi-pass membrane protein</topology>
    </subcellularLocation>
</comment>
<organism evidence="10 11">
    <name type="scientific">Winslowiella arboricola</name>
    <dbReference type="NCBI Taxonomy" id="2978220"/>
    <lineage>
        <taxon>Bacteria</taxon>
        <taxon>Pseudomonadati</taxon>
        <taxon>Pseudomonadota</taxon>
        <taxon>Gammaproteobacteria</taxon>
        <taxon>Enterobacterales</taxon>
        <taxon>Erwiniaceae</taxon>
        <taxon>Winslowiella</taxon>
    </lineage>
</organism>
<dbReference type="CDD" id="cd06261">
    <property type="entry name" value="TM_PBP2"/>
    <property type="match status" value="1"/>
</dbReference>
<dbReference type="RefSeq" id="WP_267142303.1">
    <property type="nucleotide sequence ID" value="NZ_JAODIL010000068.1"/>
</dbReference>
<dbReference type="Pfam" id="PF00528">
    <property type="entry name" value="BPD_transp_1"/>
    <property type="match status" value="1"/>
</dbReference>
<dbReference type="Gene3D" id="1.10.3720.10">
    <property type="entry name" value="MetI-like"/>
    <property type="match status" value="1"/>
</dbReference>
<evidence type="ECO:0000313" key="11">
    <source>
        <dbReference type="Proteomes" id="UP001064262"/>
    </source>
</evidence>
<evidence type="ECO:0000256" key="7">
    <source>
        <dbReference type="ARBA" id="ARBA00023136"/>
    </source>
</evidence>
<reference evidence="10" key="1">
    <citation type="submission" date="2022-09" db="EMBL/GenBank/DDBJ databases">
        <title>Winslowiella arboricola sp. nov., isolated from bleeding cankers on broadleaf hosts.</title>
        <authorList>
            <person name="Brady C."/>
            <person name="Kaur S."/>
            <person name="Crampton B."/>
            <person name="Maddock D."/>
            <person name="Arnold D."/>
            <person name="Denman S."/>
        </authorList>
    </citation>
    <scope>NUCLEOTIDE SEQUENCE</scope>
    <source>
        <strain evidence="10">BAC 15a-03b</strain>
    </source>
</reference>
<feature type="transmembrane region" description="Helical" evidence="8">
    <location>
        <begin position="34"/>
        <end position="52"/>
    </location>
</feature>
<protein>
    <submittedName>
        <fullName evidence="10">ABC transporter permease</fullName>
    </submittedName>
</protein>
<feature type="transmembrane region" description="Helical" evidence="8">
    <location>
        <begin position="152"/>
        <end position="171"/>
    </location>
</feature>
<keyword evidence="6 8" id="KW-1133">Transmembrane helix</keyword>
<keyword evidence="2 8" id="KW-0813">Transport</keyword>
<dbReference type="PROSITE" id="PS50928">
    <property type="entry name" value="ABC_TM1"/>
    <property type="match status" value="1"/>
</dbReference>
<proteinExistence type="inferred from homology"/>
<evidence type="ECO:0000259" key="9">
    <source>
        <dbReference type="PROSITE" id="PS50928"/>
    </source>
</evidence>
<evidence type="ECO:0000256" key="2">
    <source>
        <dbReference type="ARBA" id="ARBA00022448"/>
    </source>
</evidence>
<evidence type="ECO:0000256" key="1">
    <source>
        <dbReference type="ARBA" id="ARBA00004429"/>
    </source>
</evidence>